<organism evidence="2 3">
    <name type="scientific">Montanilutibacter psychrotolerans</name>
    <dbReference type="NCBI Taxonomy" id="1327343"/>
    <lineage>
        <taxon>Bacteria</taxon>
        <taxon>Pseudomonadati</taxon>
        <taxon>Pseudomonadota</taxon>
        <taxon>Gammaproteobacteria</taxon>
        <taxon>Lysobacterales</taxon>
        <taxon>Lysobacteraceae</taxon>
        <taxon>Montanilutibacter</taxon>
    </lineage>
</organism>
<dbReference type="RefSeq" id="WP_123087584.1">
    <property type="nucleotide sequence ID" value="NZ_RIBS01000003.1"/>
</dbReference>
<dbReference type="InterPro" id="IPR001242">
    <property type="entry name" value="Condensation_dom"/>
</dbReference>
<dbReference type="Gene3D" id="3.30.559.30">
    <property type="entry name" value="Nonribosomal peptide synthetase, condensation domain"/>
    <property type="match status" value="1"/>
</dbReference>
<proteinExistence type="predicted"/>
<dbReference type="OrthoDB" id="9757559at2"/>
<dbReference type="AlphaFoldDB" id="A0A3M8SSU6"/>
<dbReference type="Pfam" id="PF00668">
    <property type="entry name" value="Condensation"/>
    <property type="match status" value="1"/>
</dbReference>
<feature type="domain" description="Condensation" evidence="1">
    <location>
        <begin position="18"/>
        <end position="437"/>
    </location>
</feature>
<dbReference type="EMBL" id="RIBS01000003">
    <property type="protein sequence ID" value="RNF84398.1"/>
    <property type="molecule type" value="Genomic_DNA"/>
</dbReference>
<reference evidence="2 3" key="1">
    <citation type="submission" date="2018-11" db="EMBL/GenBank/DDBJ databases">
        <title>Lysobacter cryohumiis sp. nov., isolated from soil in the Tianshan Mountains, Xinjiang, China.</title>
        <authorList>
            <person name="Luo Y."/>
            <person name="Sheng H."/>
        </authorList>
    </citation>
    <scope>NUCLEOTIDE SEQUENCE [LARGE SCALE GENOMIC DNA]</scope>
    <source>
        <strain evidence="2 3">ZS60</strain>
    </source>
</reference>
<dbReference type="GO" id="GO:0044550">
    <property type="term" value="P:secondary metabolite biosynthetic process"/>
    <property type="evidence" value="ECO:0007669"/>
    <property type="project" value="TreeGrafter"/>
</dbReference>
<dbReference type="PANTHER" id="PTHR45527">
    <property type="entry name" value="NONRIBOSOMAL PEPTIDE SYNTHETASE"/>
    <property type="match status" value="1"/>
</dbReference>
<evidence type="ECO:0000259" key="1">
    <source>
        <dbReference type="Pfam" id="PF00668"/>
    </source>
</evidence>
<dbReference type="InterPro" id="IPR023213">
    <property type="entry name" value="CAT-like_dom_sf"/>
</dbReference>
<accession>A0A3M8SSU6</accession>
<evidence type="ECO:0000313" key="3">
    <source>
        <dbReference type="Proteomes" id="UP000267049"/>
    </source>
</evidence>
<protein>
    <submittedName>
        <fullName evidence="2">Condensation protein</fullName>
    </submittedName>
</protein>
<dbReference type="Gene3D" id="3.30.559.10">
    <property type="entry name" value="Chloramphenicol acetyltransferase-like domain"/>
    <property type="match status" value="1"/>
</dbReference>
<dbReference type="GO" id="GO:0031177">
    <property type="term" value="F:phosphopantetheine binding"/>
    <property type="evidence" value="ECO:0007669"/>
    <property type="project" value="TreeGrafter"/>
</dbReference>
<dbReference type="PANTHER" id="PTHR45527:SF1">
    <property type="entry name" value="FATTY ACID SYNTHASE"/>
    <property type="match status" value="1"/>
</dbReference>
<sequence>MSPGPDTVPATHPDGTAMPVTAPQYGMWAGQQLDPASASFWTAEAVELVGELDVTALRRAIDEALRDCDALHMRYRVEDGELVQRLDPRRVVDRQRLDFSGVHQGSLLAHGWMRRDLLHPADLEHGPLFATAVIRIGPQQHLWYLRAHHIALDGYAYLLLIHRVAQLYSAYCVGGTPEPGRDWSLRAVVEEETTYRASPQRTLDAAFWRTQLAGTPTPPTLAAKTPPCDNTRSQRWMLAPSTQARWQVAARACGVDWAAWLVAAIAAWLYARSGEREVSLGLLVMNRLGSVALGVPCMAMNVVPLWLRVDPDAGFDALAREVAAAMRRMRPHARYNYEQLRIDMGLEGSHAQLYGPVVNLMPFDRGFVFAGLRSRAIPVSVGSVEDLDITVSPLADGVRFDIEANPRAYDASTLRSHHEALLAITEAAMAHPIASVAGVVAPWRSSAAAVKGTGDADGVVGGLAGGVAA</sequence>
<name>A0A3M8SSU6_9GAMM</name>
<dbReference type="GO" id="GO:0043041">
    <property type="term" value="P:amino acid activation for nonribosomal peptide biosynthetic process"/>
    <property type="evidence" value="ECO:0007669"/>
    <property type="project" value="TreeGrafter"/>
</dbReference>
<evidence type="ECO:0000313" key="2">
    <source>
        <dbReference type="EMBL" id="RNF84398.1"/>
    </source>
</evidence>
<dbReference type="GO" id="GO:0005737">
    <property type="term" value="C:cytoplasm"/>
    <property type="evidence" value="ECO:0007669"/>
    <property type="project" value="TreeGrafter"/>
</dbReference>
<gene>
    <name evidence="2" type="ORF">EER27_08440</name>
</gene>
<keyword evidence="3" id="KW-1185">Reference proteome</keyword>
<dbReference type="GO" id="GO:0003824">
    <property type="term" value="F:catalytic activity"/>
    <property type="evidence" value="ECO:0007669"/>
    <property type="project" value="InterPro"/>
</dbReference>
<dbReference type="SUPFAM" id="SSF52777">
    <property type="entry name" value="CoA-dependent acyltransferases"/>
    <property type="match status" value="2"/>
</dbReference>
<dbReference type="Proteomes" id="UP000267049">
    <property type="component" value="Unassembled WGS sequence"/>
</dbReference>
<comment type="caution">
    <text evidence="2">The sequence shown here is derived from an EMBL/GenBank/DDBJ whole genome shotgun (WGS) entry which is preliminary data.</text>
</comment>